<protein>
    <submittedName>
        <fullName evidence="2">Uncharacterized protein</fullName>
    </submittedName>
</protein>
<reference evidence="2 3" key="1">
    <citation type="journal article" date="2020" name="BMC Genomics">
        <title>Intraspecific diversification of the crop wild relative Brassica cretica Lam. using demographic model selection.</title>
        <authorList>
            <person name="Kioukis A."/>
            <person name="Michalopoulou V.A."/>
            <person name="Briers L."/>
            <person name="Pirintsos S."/>
            <person name="Studholme D.J."/>
            <person name="Pavlidis P."/>
            <person name="Sarris P.F."/>
        </authorList>
    </citation>
    <scope>NUCLEOTIDE SEQUENCE [LARGE SCALE GENOMIC DNA]</scope>
    <source>
        <strain evidence="3">cv. PFS-1207/04</strain>
    </source>
</reference>
<accession>A0ABQ7CDS6</accession>
<keyword evidence="3" id="KW-1185">Reference proteome</keyword>
<comment type="caution">
    <text evidence="2">The sequence shown here is derived from an EMBL/GenBank/DDBJ whole genome shotgun (WGS) entry which is preliminary data.</text>
</comment>
<organism evidence="2 3">
    <name type="scientific">Brassica cretica</name>
    <name type="common">Mustard</name>
    <dbReference type="NCBI Taxonomy" id="69181"/>
    <lineage>
        <taxon>Eukaryota</taxon>
        <taxon>Viridiplantae</taxon>
        <taxon>Streptophyta</taxon>
        <taxon>Embryophyta</taxon>
        <taxon>Tracheophyta</taxon>
        <taxon>Spermatophyta</taxon>
        <taxon>Magnoliopsida</taxon>
        <taxon>eudicotyledons</taxon>
        <taxon>Gunneridae</taxon>
        <taxon>Pentapetalae</taxon>
        <taxon>rosids</taxon>
        <taxon>malvids</taxon>
        <taxon>Brassicales</taxon>
        <taxon>Brassicaceae</taxon>
        <taxon>Brassiceae</taxon>
        <taxon>Brassica</taxon>
    </lineage>
</organism>
<dbReference type="Proteomes" id="UP000266723">
    <property type="component" value="Unassembled WGS sequence"/>
</dbReference>
<gene>
    <name evidence="2" type="ORF">DY000_02010492</name>
</gene>
<feature type="compositionally biased region" description="Basic and acidic residues" evidence="1">
    <location>
        <begin position="80"/>
        <end position="110"/>
    </location>
</feature>
<dbReference type="EMBL" id="QGKV02000832">
    <property type="protein sequence ID" value="KAF3550371.1"/>
    <property type="molecule type" value="Genomic_DNA"/>
</dbReference>
<feature type="region of interest" description="Disordered" evidence="1">
    <location>
        <begin position="1"/>
        <end position="35"/>
    </location>
</feature>
<sequence>MIKEEKAAKNKSQEVDDTEGKLEEEDDAQQEEDDPYAFILRWVKDEDGRKKFAWTHYNDAMVEVNEKVKSSDTRTSVGDGIKEEDGRNEPARTHYSDALVKVDEEVKSSDTRTSVGDRAWEEAEMINGEEDDALLNERGESDEEDDSPLNKPGK</sequence>
<feature type="compositionally biased region" description="Acidic residues" evidence="1">
    <location>
        <begin position="22"/>
        <end position="35"/>
    </location>
</feature>
<feature type="region of interest" description="Disordered" evidence="1">
    <location>
        <begin position="67"/>
        <end position="154"/>
    </location>
</feature>
<name>A0ABQ7CDS6_BRACR</name>
<evidence type="ECO:0000313" key="2">
    <source>
        <dbReference type="EMBL" id="KAF3550371.1"/>
    </source>
</evidence>
<feature type="compositionally biased region" description="Acidic residues" evidence="1">
    <location>
        <begin position="122"/>
        <end position="147"/>
    </location>
</feature>
<feature type="compositionally biased region" description="Basic and acidic residues" evidence="1">
    <location>
        <begin position="1"/>
        <end position="21"/>
    </location>
</feature>
<proteinExistence type="predicted"/>
<evidence type="ECO:0000313" key="3">
    <source>
        <dbReference type="Proteomes" id="UP000266723"/>
    </source>
</evidence>
<evidence type="ECO:0000256" key="1">
    <source>
        <dbReference type="SAM" id="MobiDB-lite"/>
    </source>
</evidence>